<dbReference type="Gene3D" id="2.60.120.260">
    <property type="entry name" value="Galactose-binding domain-like"/>
    <property type="match status" value="1"/>
</dbReference>
<dbReference type="GO" id="GO:0008270">
    <property type="term" value="F:zinc ion binding"/>
    <property type="evidence" value="ECO:0007669"/>
    <property type="project" value="InterPro"/>
</dbReference>
<evidence type="ECO:0000256" key="7">
    <source>
        <dbReference type="ARBA" id="ARBA00023242"/>
    </source>
</evidence>
<dbReference type="GO" id="GO:0001228">
    <property type="term" value="F:DNA-binding transcription activator activity, RNA polymerase II-specific"/>
    <property type="evidence" value="ECO:0007669"/>
    <property type="project" value="TreeGrafter"/>
</dbReference>
<feature type="region of interest" description="Disordered" evidence="8">
    <location>
        <begin position="228"/>
        <end position="265"/>
    </location>
</feature>
<name>A0A1R3R9S9_ASPC5</name>
<reference evidence="11" key="1">
    <citation type="journal article" date="2017" name="Genome Biol.">
        <title>Comparative genomics reveals high biological diversity and specific adaptations in the industrially and medically important fungal genus Aspergillus.</title>
        <authorList>
            <person name="de Vries R.P."/>
            <person name="Riley R."/>
            <person name="Wiebenga A."/>
            <person name="Aguilar-Osorio G."/>
            <person name="Amillis S."/>
            <person name="Uchima C.A."/>
            <person name="Anderluh G."/>
            <person name="Asadollahi M."/>
            <person name="Askin M."/>
            <person name="Barry K."/>
            <person name="Battaglia E."/>
            <person name="Bayram O."/>
            <person name="Benocci T."/>
            <person name="Braus-Stromeyer S.A."/>
            <person name="Caldana C."/>
            <person name="Canovas D."/>
            <person name="Cerqueira G.C."/>
            <person name="Chen F."/>
            <person name="Chen W."/>
            <person name="Choi C."/>
            <person name="Clum A."/>
            <person name="Dos Santos R.A."/>
            <person name="Damasio A.R."/>
            <person name="Diallinas G."/>
            <person name="Emri T."/>
            <person name="Fekete E."/>
            <person name="Flipphi M."/>
            <person name="Freyberg S."/>
            <person name="Gallo A."/>
            <person name="Gournas C."/>
            <person name="Habgood R."/>
            <person name="Hainaut M."/>
            <person name="Harispe M.L."/>
            <person name="Henrissat B."/>
            <person name="Hilden K.S."/>
            <person name="Hope R."/>
            <person name="Hossain A."/>
            <person name="Karabika E."/>
            <person name="Karaffa L."/>
            <person name="Karanyi Z."/>
            <person name="Krasevec N."/>
            <person name="Kuo A."/>
            <person name="Kusch H."/>
            <person name="LaButti K."/>
            <person name="Lagendijk E.L."/>
            <person name="Lapidus A."/>
            <person name="Levasseur A."/>
            <person name="Lindquist E."/>
            <person name="Lipzen A."/>
            <person name="Logrieco A.F."/>
            <person name="MacCabe A."/>
            <person name="Maekelae M.R."/>
            <person name="Malavazi I."/>
            <person name="Melin P."/>
            <person name="Meyer V."/>
            <person name="Mielnichuk N."/>
            <person name="Miskei M."/>
            <person name="Molnar A.P."/>
            <person name="Mule G."/>
            <person name="Ngan C.Y."/>
            <person name="Orejas M."/>
            <person name="Orosz E."/>
            <person name="Ouedraogo J.P."/>
            <person name="Overkamp K.M."/>
            <person name="Park H.-S."/>
            <person name="Perrone G."/>
            <person name="Piumi F."/>
            <person name="Punt P.J."/>
            <person name="Ram A.F."/>
            <person name="Ramon A."/>
            <person name="Rauscher S."/>
            <person name="Record E."/>
            <person name="Riano-Pachon D.M."/>
            <person name="Robert V."/>
            <person name="Roehrig J."/>
            <person name="Ruller R."/>
            <person name="Salamov A."/>
            <person name="Salih N.S."/>
            <person name="Samson R.A."/>
            <person name="Sandor E."/>
            <person name="Sanguinetti M."/>
            <person name="Schuetze T."/>
            <person name="Sepcic K."/>
            <person name="Shelest E."/>
            <person name="Sherlock G."/>
            <person name="Sophianopoulou V."/>
            <person name="Squina F.M."/>
            <person name="Sun H."/>
            <person name="Susca A."/>
            <person name="Todd R.B."/>
            <person name="Tsang A."/>
            <person name="Unkles S.E."/>
            <person name="van de Wiele N."/>
            <person name="van Rossen-Uffink D."/>
            <person name="Oliveira J.V."/>
            <person name="Vesth T.C."/>
            <person name="Visser J."/>
            <person name="Yu J.-H."/>
            <person name="Zhou M."/>
            <person name="Andersen M.R."/>
            <person name="Archer D.B."/>
            <person name="Baker S.E."/>
            <person name="Benoit I."/>
            <person name="Brakhage A.A."/>
            <person name="Braus G.H."/>
            <person name="Fischer R."/>
            <person name="Frisvad J.C."/>
            <person name="Goldman G.H."/>
            <person name="Houbraken J."/>
            <person name="Oakley B."/>
            <person name="Pocsi I."/>
            <person name="Scazzocchio C."/>
            <person name="Seiboth B."/>
            <person name="vanKuyk P.A."/>
            <person name="Wortman J."/>
            <person name="Dyer P.S."/>
            <person name="Grigoriev I.V."/>
        </authorList>
    </citation>
    <scope>NUCLEOTIDE SEQUENCE [LARGE SCALE GENOMIC DNA]</scope>
    <source>
        <strain evidence="11">ITEM 5010</strain>
    </source>
</reference>
<dbReference type="PANTHER" id="PTHR31944">
    <property type="entry name" value="HEME-RESPONSIVE ZINC FINGER TRANSCRIPTION FACTOR HAP1"/>
    <property type="match status" value="1"/>
</dbReference>
<dbReference type="InterPro" id="IPR036864">
    <property type="entry name" value="Zn2-C6_fun-type_DNA-bd_sf"/>
</dbReference>
<dbReference type="InterPro" id="IPR008979">
    <property type="entry name" value="Galactose-bd-like_sf"/>
</dbReference>
<dbReference type="CDD" id="cd12148">
    <property type="entry name" value="fungal_TF_MHR"/>
    <property type="match status" value="1"/>
</dbReference>
<dbReference type="EMBL" id="KV907512">
    <property type="protein sequence ID" value="OOF91239.1"/>
    <property type="molecule type" value="Genomic_DNA"/>
</dbReference>
<gene>
    <name evidence="10" type="ORF">ASPCADRAFT_518805</name>
</gene>
<organism evidence="10 11">
    <name type="scientific">Aspergillus carbonarius (strain ITEM 5010)</name>
    <dbReference type="NCBI Taxonomy" id="602072"/>
    <lineage>
        <taxon>Eukaryota</taxon>
        <taxon>Fungi</taxon>
        <taxon>Dikarya</taxon>
        <taxon>Ascomycota</taxon>
        <taxon>Pezizomycotina</taxon>
        <taxon>Eurotiomycetes</taxon>
        <taxon>Eurotiomycetidae</taxon>
        <taxon>Eurotiales</taxon>
        <taxon>Aspergillaceae</taxon>
        <taxon>Aspergillus</taxon>
        <taxon>Aspergillus subgen. Circumdati</taxon>
    </lineage>
</organism>
<evidence type="ECO:0000313" key="10">
    <source>
        <dbReference type="EMBL" id="OOF91239.1"/>
    </source>
</evidence>
<evidence type="ECO:0000256" key="6">
    <source>
        <dbReference type="ARBA" id="ARBA00023163"/>
    </source>
</evidence>
<protein>
    <recommendedName>
        <fullName evidence="9">Zn(2)-C6 fungal-type domain-containing protein</fullName>
    </recommendedName>
</protein>
<feature type="compositionally biased region" description="Polar residues" evidence="8">
    <location>
        <begin position="229"/>
        <end position="265"/>
    </location>
</feature>
<dbReference type="Pfam" id="PF02018">
    <property type="entry name" value="CBM_4_9"/>
    <property type="match status" value="1"/>
</dbReference>
<dbReference type="GO" id="GO:0006351">
    <property type="term" value="P:DNA-templated transcription"/>
    <property type="evidence" value="ECO:0007669"/>
    <property type="project" value="InterPro"/>
</dbReference>
<accession>A0A1R3R9S9</accession>
<keyword evidence="6" id="KW-0804">Transcription</keyword>
<dbReference type="CDD" id="cd00067">
    <property type="entry name" value="GAL4"/>
    <property type="match status" value="1"/>
</dbReference>
<evidence type="ECO:0000256" key="5">
    <source>
        <dbReference type="ARBA" id="ARBA00023125"/>
    </source>
</evidence>
<keyword evidence="3" id="KW-0862">Zinc</keyword>
<dbReference type="GO" id="GO:0000978">
    <property type="term" value="F:RNA polymerase II cis-regulatory region sequence-specific DNA binding"/>
    <property type="evidence" value="ECO:0007669"/>
    <property type="project" value="TreeGrafter"/>
</dbReference>
<feature type="domain" description="Zn(2)-C6 fungal-type" evidence="9">
    <location>
        <begin position="184"/>
        <end position="215"/>
    </location>
</feature>
<dbReference type="OrthoDB" id="4337792at2759"/>
<dbReference type="VEuPathDB" id="FungiDB:ASPCADRAFT_518805"/>
<dbReference type="InterPro" id="IPR003305">
    <property type="entry name" value="CenC_carb-bd"/>
</dbReference>
<evidence type="ECO:0000256" key="2">
    <source>
        <dbReference type="ARBA" id="ARBA00022801"/>
    </source>
</evidence>
<evidence type="ECO:0000313" key="11">
    <source>
        <dbReference type="Proteomes" id="UP000188318"/>
    </source>
</evidence>
<dbReference type="Pfam" id="PF00172">
    <property type="entry name" value="Zn_clus"/>
    <property type="match status" value="1"/>
</dbReference>
<sequence>MSLSTCNILTNPSFESGSLSPWYTNTPNAARVTTGTPAYDGTYTLNLTTQSNNDNPPNTISQTLTNLTRNTAYDFSIQVKIPVSRVEDCTVTAYTGSNATSGVIASAEIEPTGRWTVVRGNFTARHTYLLLKLAHYRTLSCRVIHHPPLAGSSRVSRFHRILLPITMTSPSRSAPRKRRRTPNSCAPCRQRKVRCDRAKPCRQCVGQNIASICVYEESRYARLVRETSRPISGSDGNQQADATQNGSAGEVTQSPEAPSQSATTQIQGTIMKTRVFGNGHWMNTFSQLETLSLLQPIGELYEAIIRHPSHGPLTNITDTIAQCKILGRKIKSQYPSRGSLPAEIYQSLPDRQVACELIRLYFTTFETCYAILDYSSFMTEYETSFNGPQASESSILLQTLLVVAIAGPLHEKIDVRNDVAAKAHTWIHTAQTWLSAPLEKGRLTLRGIQVHCLLLLARQVHRVGADLIWISAGSLMRMAMQMGLHQDPKFLGEMSSVQQKTRRQLWYTILELNLQAALDSGMLPMIALGDWNTQPPSDKDPDNADDEGFSGKPINFQPVLSKSISIRLRATRIINSLQEESSYDQIIDIGNELASTCRDVAIAIDQATPDPWTHRFATSLCSHLIRRFPLCLHYQYAIKAKTNPLYTYSRHVGVEAALDISSLLEDDLYSRVLCCGGGMFRDIVTRGAMLIFLEFGADREAESSMFAKRRDLARQETLLRDARSVVQHARDRIRHGETNVKIYIFFKMMMAQAEAHLNGSPEKEMISRALHESVNECHDILKEMAARVPDVVSSPESQSAPGDMVSSLEGVVNLDGNFDWMNDGELDFGFPDFQILSQW</sequence>
<dbReference type="InterPro" id="IPR007219">
    <property type="entry name" value="XnlR_reg_dom"/>
</dbReference>
<dbReference type="InterPro" id="IPR001138">
    <property type="entry name" value="Zn2Cys6_DnaBD"/>
</dbReference>
<dbReference type="SMART" id="SM00066">
    <property type="entry name" value="GAL4"/>
    <property type="match status" value="1"/>
</dbReference>
<dbReference type="GO" id="GO:0016798">
    <property type="term" value="F:hydrolase activity, acting on glycosyl bonds"/>
    <property type="evidence" value="ECO:0007669"/>
    <property type="project" value="InterPro"/>
</dbReference>
<evidence type="ECO:0000259" key="9">
    <source>
        <dbReference type="PROSITE" id="PS50048"/>
    </source>
</evidence>
<dbReference type="SUPFAM" id="SSF49785">
    <property type="entry name" value="Galactose-binding domain-like"/>
    <property type="match status" value="1"/>
</dbReference>
<dbReference type="AlphaFoldDB" id="A0A1R3R9S9"/>
<keyword evidence="4" id="KW-0805">Transcription regulation</keyword>
<evidence type="ECO:0000256" key="1">
    <source>
        <dbReference type="ARBA" id="ARBA00022723"/>
    </source>
</evidence>
<feature type="region of interest" description="Disordered" evidence="8">
    <location>
        <begin position="530"/>
        <end position="554"/>
    </location>
</feature>
<dbReference type="Proteomes" id="UP000188318">
    <property type="component" value="Unassembled WGS sequence"/>
</dbReference>
<dbReference type="SMART" id="SM00906">
    <property type="entry name" value="Fungal_trans"/>
    <property type="match status" value="1"/>
</dbReference>
<evidence type="ECO:0000256" key="8">
    <source>
        <dbReference type="SAM" id="MobiDB-lite"/>
    </source>
</evidence>
<evidence type="ECO:0000256" key="3">
    <source>
        <dbReference type="ARBA" id="ARBA00022833"/>
    </source>
</evidence>
<proteinExistence type="predicted"/>
<dbReference type="PROSITE" id="PS00463">
    <property type="entry name" value="ZN2_CY6_FUNGAL_1"/>
    <property type="match status" value="1"/>
</dbReference>
<keyword evidence="5" id="KW-0238">DNA-binding</keyword>
<evidence type="ECO:0000256" key="4">
    <source>
        <dbReference type="ARBA" id="ARBA00023015"/>
    </source>
</evidence>
<keyword evidence="1" id="KW-0479">Metal-binding</keyword>
<dbReference type="Gene3D" id="4.10.240.10">
    <property type="entry name" value="Zn(2)-C6 fungal-type DNA-binding domain"/>
    <property type="match status" value="1"/>
</dbReference>
<feature type="region of interest" description="Disordered" evidence="8">
    <location>
        <begin position="166"/>
        <end position="189"/>
    </location>
</feature>
<keyword evidence="7" id="KW-0539">Nucleus</keyword>
<dbReference type="SUPFAM" id="SSF57701">
    <property type="entry name" value="Zn2/Cys6 DNA-binding domain"/>
    <property type="match status" value="1"/>
</dbReference>
<dbReference type="Pfam" id="PF04082">
    <property type="entry name" value="Fungal_trans"/>
    <property type="match status" value="1"/>
</dbReference>
<dbReference type="GO" id="GO:0005634">
    <property type="term" value="C:nucleus"/>
    <property type="evidence" value="ECO:0007669"/>
    <property type="project" value="TreeGrafter"/>
</dbReference>
<dbReference type="OMA" id="FPLCLHY"/>
<dbReference type="InterPro" id="IPR051430">
    <property type="entry name" value="Fungal_TF_Env_Response"/>
</dbReference>
<keyword evidence="2" id="KW-0378">Hydrolase</keyword>
<keyword evidence="11" id="KW-1185">Reference proteome</keyword>
<dbReference type="PROSITE" id="PS50048">
    <property type="entry name" value="ZN2_CY6_FUNGAL_2"/>
    <property type="match status" value="1"/>
</dbReference>
<dbReference type="PANTHER" id="PTHR31944:SF129">
    <property type="entry name" value="ASPYRIDONES CLUSTER REGULATOR APDR-RELATED"/>
    <property type="match status" value="1"/>
</dbReference>